<feature type="signal peptide" evidence="2">
    <location>
        <begin position="1"/>
        <end position="23"/>
    </location>
</feature>
<reference evidence="3 4" key="1">
    <citation type="journal article" date="2016" name="Front. Microbiol.">
        <title>Comparative Genomic Analysis Reveals a Diverse Repertoire of Genes Involved in Prokaryote-Eukaryote Interactions within the Pseudovibrio Genus.</title>
        <authorList>
            <person name="Romano S."/>
            <person name="Fernandez-Guerra A."/>
            <person name="Reen F.J."/>
            <person name="Glockner F.O."/>
            <person name="Crowley S.P."/>
            <person name="O'Sullivan O."/>
            <person name="Cotter P.D."/>
            <person name="Adams C."/>
            <person name="Dobson A.D."/>
            <person name="O'Gara F."/>
        </authorList>
    </citation>
    <scope>NUCLEOTIDE SEQUENCE [LARGE SCALE GENOMIC DNA]</scope>
    <source>
        <strain evidence="3 4">Ad2</strain>
    </source>
</reference>
<evidence type="ECO:0000256" key="1">
    <source>
        <dbReference type="ARBA" id="ARBA00022729"/>
    </source>
</evidence>
<dbReference type="PATRIC" id="fig|989403.3.peg.4207"/>
<proteinExistence type="predicted"/>
<dbReference type="NCBIfam" id="NF037995">
    <property type="entry name" value="TRAP_S1"/>
    <property type="match status" value="1"/>
</dbReference>
<evidence type="ECO:0000313" key="3">
    <source>
        <dbReference type="EMBL" id="KZL12557.1"/>
    </source>
</evidence>
<evidence type="ECO:0000256" key="2">
    <source>
        <dbReference type="SAM" id="SignalP"/>
    </source>
</evidence>
<dbReference type="GO" id="GO:0055085">
    <property type="term" value="P:transmembrane transport"/>
    <property type="evidence" value="ECO:0007669"/>
    <property type="project" value="InterPro"/>
</dbReference>
<keyword evidence="1 2" id="KW-0732">Signal</keyword>
<sequence length="332" mass="36424">MNLHIFSLGVALSLLSFTGDAKAVTELKLATSAPMGTPWIDHMDSIAQQVAIKTDGAIKVKQFHAGQLGSEHVMLQKTIRGRIDLLGTSMTAFSTVVPEMALMGTPFLWESYEQVDCAMDKYLAPVFEPLLEEKGLKLLQWNELGWIHTFGKKPLISPSDVQGVAMRAAPAKYSINFWKGMGANGVVLPLSETASALQTGMVDGGTLAAMTYIATGMTKLAPHLTLSSHLHQSGVFVMSMRTWNKLSEDERDSIESSLVPLQNLRKEVREMTEEMIVSYEETGGEVHRLTPAQRAKWKSAVLPSRNELINSIGGESARTWPKIVEAQRACSH</sequence>
<protein>
    <submittedName>
        <fullName evidence="3">C4-dicarboxylate-binding periplasmic protein</fullName>
    </submittedName>
</protein>
<dbReference type="PANTHER" id="PTHR33376">
    <property type="match status" value="1"/>
</dbReference>
<accession>A0A165UMH1</accession>
<dbReference type="EMBL" id="LMCB01000098">
    <property type="protein sequence ID" value="KZL12557.1"/>
    <property type="molecule type" value="Genomic_DNA"/>
</dbReference>
<dbReference type="InterPro" id="IPR018389">
    <property type="entry name" value="DctP_fam"/>
</dbReference>
<keyword evidence="4" id="KW-1185">Reference proteome</keyword>
<dbReference type="Pfam" id="PF03480">
    <property type="entry name" value="DctP"/>
    <property type="match status" value="1"/>
</dbReference>
<name>A0A165UMH1_9HYPH</name>
<dbReference type="RefSeq" id="WP_068009605.1">
    <property type="nucleotide sequence ID" value="NZ_FOFM01000001.1"/>
</dbReference>
<feature type="chain" id="PRO_5007867704" evidence="2">
    <location>
        <begin position="24"/>
        <end position="332"/>
    </location>
</feature>
<dbReference type="AlphaFoldDB" id="A0A165UMH1"/>
<comment type="caution">
    <text evidence="3">The sequence shown here is derived from an EMBL/GenBank/DDBJ whole genome shotgun (WGS) entry which is preliminary data.</text>
</comment>
<gene>
    <name evidence="3" type="primary">dctP_3</name>
    <name evidence="3" type="ORF">PsAD2_03863</name>
</gene>
<dbReference type="PANTHER" id="PTHR33376:SF4">
    <property type="entry name" value="SIALIC ACID-BINDING PERIPLASMIC PROTEIN SIAP"/>
    <property type="match status" value="1"/>
</dbReference>
<evidence type="ECO:0000313" key="4">
    <source>
        <dbReference type="Proteomes" id="UP000076577"/>
    </source>
</evidence>
<dbReference type="InterPro" id="IPR038404">
    <property type="entry name" value="TRAP_DctP_sf"/>
</dbReference>
<dbReference type="Gene3D" id="3.40.190.170">
    <property type="entry name" value="Bacterial extracellular solute-binding protein, family 7"/>
    <property type="match status" value="1"/>
</dbReference>
<dbReference type="STRING" id="989403.SAMN05421798_101117"/>
<organism evidence="3 4">
    <name type="scientific">Pseudovibrio axinellae</name>
    <dbReference type="NCBI Taxonomy" id="989403"/>
    <lineage>
        <taxon>Bacteria</taxon>
        <taxon>Pseudomonadati</taxon>
        <taxon>Pseudomonadota</taxon>
        <taxon>Alphaproteobacteria</taxon>
        <taxon>Hyphomicrobiales</taxon>
        <taxon>Stappiaceae</taxon>
        <taxon>Pseudovibrio</taxon>
    </lineage>
</organism>
<dbReference type="Proteomes" id="UP000076577">
    <property type="component" value="Unassembled WGS sequence"/>
</dbReference>
<dbReference type="OrthoDB" id="9803763at2"/>